<keyword evidence="3" id="KW-0804">Transcription</keyword>
<protein>
    <recommendedName>
        <fullName evidence="4">Transcriptional regulator LacI/GalR-like sensor domain-containing protein</fullName>
    </recommendedName>
</protein>
<dbReference type="RefSeq" id="WP_284254367.1">
    <property type="nucleotide sequence ID" value="NZ_BAAAQO010000002.1"/>
</dbReference>
<evidence type="ECO:0000313" key="5">
    <source>
        <dbReference type="EMBL" id="GMA95632.1"/>
    </source>
</evidence>
<evidence type="ECO:0000259" key="4">
    <source>
        <dbReference type="Pfam" id="PF13377"/>
    </source>
</evidence>
<feature type="domain" description="Transcriptional regulator LacI/GalR-like sensor" evidence="4">
    <location>
        <begin position="116"/>
        <end position="243"/>
    </location>
</feature>
<dbReference type="PANTHER" id="PTHR30146:SF155">
    <property type="entry name" value="ALANINE RACEMASE"/>
    <property type="match status" value="1"/>
</dbReference>
<dbReference type="SUPFAM" id="SSF53822">
    <property type="entry name" value="Periplasmic binding protein-like I"/>
    <property type="match status" value="1"/>
</dbReference>
<keyword evidence="1" id="KW-0805">Transcription regulation</keyword>
<organism evidence="5 6">
    <name type="scientific">Pseudolysinimonas kribbensis</name>
    <dbReference type="NCBI Taxonomy" id="433641"/>
    <lineage>
        <taxon>Bacteria</taxon>
        <taxon>Bacillati</taxon>
        <taxon>Actinomycetota</taxon>
        <taxon>Actinomycetes</taxon>
        <taxon>Micrococcales</taxon>
        <taxon>Microbacteriaceae</taxon>
        <taxon>Pseudolysinimonas</taxon>
    </lineage>
</organism>
<comment type="caution">
    <text evidence="5">The sequence shown here is derived from an EMBL/GenBank/DDBJ whole genome shotgun (WGS) entry which is preliminary data.</text>
</comment>
<evidence type="ECO:0000256" key="1">
    <source>
        <dbReference type="ARBA" id="ARBA00023015"/>
    </source>
</evidence>
<evidence type="ECO:0000256" key="3">
    <source>
        <dbReference type="ARBA" id="ARBA00023163"/>
    </source>
</evidence>
<name>A0ABQ6K6Q3_9MICO</name>
<keyword evidence="6" id="KW-1185">Reference proteome</keyword>
<dbReference type="Gene3D" id="3.40.50.2300">
    <property type="match status" value="2"/>
</dbReference>
<evidence type="ECO:0000256" key="2">
    <source>
        <dbReference type="ARBA" id="ARBA00023125"/>
    </source>
</evidence>
<dbReference type="InterPro" id="IPR028082">
    <property type="entry name" value="Peripla_BP_I"/>
</dbReference>
<gene>
    <name evidence="5" type="ORF">GCM10025881_24560</name>
</gene>
<dbReference type="EMBL" id="BSVB01000001">
    <property type="protein sequence ID" value="GMA95632.1"/>
    <property type="molecule type" value="Genomic_DNA"/>
</dbReference>
<sequence length="262" mass="26767">MNGVGLVLVGDVLAADPVISALVHSLGEAVSEAGLPFLARVVDDADSELDVYHAWHASGAPDAVVVIPAEADDARVALLTRLRIPVVALTHEEHLPGVSAVVLDDDAAADELAAFLDRRGYRDVLYAPDGAGASDASDLRDSAFARLGGRVRALDDATPQAVARAVAEAVAPAAVVAADATAAVAIIAAIRETGRSVPGDAGVLSWNDSLLCRTSDPTITALDRRATEIGRLLGECVLRVTAGGELGRLPAPRAGVAARESA</sequence>
<reference evidence="6" key="1">
    <citation type="journal article" date="2019" name="Int. J. Syst. Evol. Microbiol.">
        <title>The Global Catalogue of Microorganisms (GCM) 10K type strain sequencing project: providing services to taxonomists for standard genome sequencing and annotation.</title>
        <authorList>
            <consortium name="The Broad Institute Genomics Platform"/>
            <consortium name="The Broad Institute Genome Sequencing Center for Infectious Disease"/>
            <person name="Wu L."/>
            <person name="Ma J."/>
        </authorList>
    </citation>
    <scope>NUCLEOTIDE SEQUENCE [LARGE SCALE GENOMIC DNA]</scope>
    <source>
        <strain evidence="6">NBRC 108894</strain>
    </source>
</reference>
<dbReference type="Proteomes" id="UP001157034">
    <property type="component" value="Unassembled WGS sequence"/>
</dbReference>
<proteinExistence type="predicted"/>
<dbReference type="Pfam" id="PF13377">
    <property type="entry name" value="Peripla_BP_3"/>
    <property type="match status" value="1"/>
</dbReference>
<dbReference type="InterPro" id="IPR046335">
    <property type="entry name" value="LacI/GalR-like_sensor"/>
</dbReference>
<accession>A0ABQ6K6Q3</accession>
<evidence type="ECO:0000313" key="6">
    <source>
        <dbReference type="Proteomes" id="UP001157034"/>
    </source>
</evidence>
<dbReference type="PANTHER" id="PTHR30146">
    <property type="entry name" value="LACI-RELATED TRANSCRIPTIONAL REPRESSOR"/>
    <property type="match status" value="1"/>
</dbReference>
<keyword evidence="2" id="KW-0238">DNA-binding</keyword>